<dbReference type="SMART" id="SM00220">
    <property type="entry name" value="S_TKc"/>
    <property type="match status" value="1"/>
</dbReference>
<dbReference type="PROSITE" id="PS50011">
    <property type="entry name" value="PROTEIN_KINASE_DOM"/>
    <property type="match status" value="1"/>
</dbReference>
<dbReference type="Proteomes" id="UP001049176">
    <property type="component" value="Chromosome 1"/>
</dbReference>
<dbReference type="EMBL" id="CM032181">
    <property type="protein sequence ID" value="KAG7100192.1"/>
    <property type="molecule type" value="Genomic_DNA"/>
</dbReference>
<dbReference type="GO" id="GO:0004674">
    <property type="term" value="F:protein serine/threonine kinase activity"/>
    <property type="evidence" value="ECO:0007669"/>
    <property type="project" value="TreeGrafter"/>
</dbReference>
<reference evidence="3" key="1">
    <citation type="journal article" date="2021" name="Genome Biol. Evol.">
        <title>The assembled and annotated genome of the fairy-ring fungus Marasmius oreades.</title>
        <authorList>
            <person name="Hiltunen M."/>
            <person name="Ament-Velasquez S.L."/>
            <person name="Johannesson H."/>
        </authorList>
    </citation>
    <scope>NUCLEOTIDE SEQUENCE</scope>
    <source>
        <strain evidence="3">03SP1</strain>
    </source>
</reference>
<dbReference type="SUPFAM" id="SSF56112">
    <property type="entry name" value="Protein kinase-like (PK-like)"/>
    <property type="match status" value="1"/>
</dbReference>
<dbReference type="InterPro" id="IPR001245">
    <property type="entry name" value="Ser-Thr/Tyr_kinase_cat_dom"/>
</dbReference>
<proteinExistence type="predicted"/>
<dbReference type="InterPro" id="IPR000719">
    <property type="entry name" value="Prot_kinase_dom"/>
</dbReference>
<keyword evidence="4" id="KW-1185">Reference proteome</keyword>
<accession>A0A9P7V4V7</accession>
<name>A0A9P7V4V7_9AGAR</name>
<dbReference type="Gene3D" id="1.10.510.10">
    <property type="entry name" value="Transferase(Phosphotransferase) domain 1"/>
    <property type="match status" value="1"/>
</dbReference>
<evidence type="ECO:0000313" key="3">
    <source>
        <dbReference type="EMBL" id="KAG7100192.1"/>
    </source>
</evidence>
<dbReference type="OrthoDB" id="122279at2759"/>
<feature type="compositionally biased region" description="Low complexity" evidence="1">
    <location>
        <begin position="151"/>
        <end position="166"/>
    </location>
</feature>
<dbReference type="Gene3D" id="3.30.200.20">
    <property type="entry name" value="Phosphorylase Kinase, domain 1"/>
    <property type="match status" value="1"/>
</dbReference>
<evidence type="ECO:0000259" key="2">
    <source>
        <dbReference type="PROSITE" id="PS50011"/>
    </source>
</evidence>
<comment type="caution">
    <text evidence="3">The sequence shown here is derived from an EMBL/GenBank/DDBJ whole genome shotgun (WGS) entry which is preliminary data.</text>
</comment>
<dbReference type="PANTHER" id="PTHR44329">
    <property type="entry name" value="SERINE/THREONINE-PROTEIN KINASE TNNI3K-RELATED"/>
    <property type="match status" value="1"/>
</dbReference>
<feature type="region of interest" description="Disordered" evidence="1">
    <location>
        <begin position="143"/>
        <end position="168"/>
    </location>
</feature>
<dbReference type="Pfam" id="PF07714">
    <property type="entry name" value="PK_Tyr_Ser-Thr"/>
    <property type="match status" value="1"/>
</dbReference>
<dbReference type="PROSITE" id="PS00108">
    <property type="entry name" value="PROTEIN_KINASE_ST"/>
    <property type="match status" value="1"/>
</dbReference>
<protein>
    <recommendedName>
        <fullName evidence="2">Protein kinase domain-containing protein</fullName>
    </recommendedName>
</protein>
<evidence type="ECO:0000313" key="4">
    <source>
        <dbReference type="Proteomes" id="UP001049176"/>
    </source>
</evidence>
<dbReference type="RefSeq" id="XP_043016662.1">
    <property type="nucleotide sequence ID" value="XM_043147948.1"/>
</dbReference>
<dbReference type="InterPro" id="IPR008271">
    <property type="entry name" value="Ser/Thr_kinase_AS"/>
</dbReference>
<dbReference type="InterPro" id="IPR011009">
    <property type="entry name" value="Kinase-like_dom_sf"/>
</dbReference>
<gene>
    <name evidence="3" type="ORF">E1B28_001969</name>
</gene>
<dbReference type="GeneID" id="66071045"/>
<dbReference type="GO" id="GO:0005524">
    <property type="term" value="F:ATP binding"/>
    <property type="evidence" value="ECO:0007669"/>
    <property type="project" value="InterPro"/>
</dbReference>
<dbReference type="InterPro" id="IPR051681">
    <property type="entry name" value="Ser/Thr_Kinases-Pseudokinases"/>
</dbReference>
<evidence type="ECO:0000256" key="1">
    <source>
        <dbReference type="SAM" id="MobiDB-lite"/>
    </source>
</evidence>
<dbReference type="KEGG" id="more:E1B28_001969"/>
<feature type="domain" description="Protein kinase" evidence="2">
    <location>
        <begin position="266"/>
        <end position="547"/>
    </location>
</feature>
<dbReference type="AlphaFoldDB" id="A0A9P7V4V7"/>
<organism evidence="3 4">
    <name type="scientific">Marasmius oreades</name>
    <name type="common">fairy-ring Marasmius</name>
    <dbReference type="NCBI Taxonomy" id="181124"/>
    <lineage>
        <taxon>Eukaryota</taxon>
        <taxon>Fungi</taxon>
        <taxon>Dikarya</taxon>
        <taxon>Basidiomycota</taxon>
        <taxon>Agaricomycotina</taxon>
        <taxon>Agaricomycetes</taxon>
        <taxon>Agaricomycetidae</taxon>
        <taxon>Agaricales</taxon>
        <taxon>Marasmiineae</taxon>
        <taxon>Marasmiaceae</taxon>
        <taxon>Marasmius</taxon>
    </lineage>
</organism>
<sequence length="565" mass="63215">MEVFSRVLEALDKASKDRSEPESNQIVTLALSIHNLGEAVPEMRGIVVKSCETAYLALSMQPDRREELQRRLSDIETFLSNAQSRGSRVSKLFGRWLDGRQLKKHTKFLHNFIVQDLARQYPRNGVPQPSLRSLSDWTSDIDNQTLDSTTHEASPFHSSSESASLDSYDRCPSPIPIILVTPPLDSDSDSDTSIRRDNKGRLPLTALLKDCSNKQAKELADVVQSEIQTADSVGYRRECTRHLRRLFEKYRVLPSSLFVNDVARPEGNNHPACGGGFSDIYKGISGGKDVCLKVLRLFPSDDSARKEKTVNELCKEALIWTQFDHPNVLPFLGVNNELFPLHGFCMVSPWMENGGIISFLQKNTGHDRLVVCREIAAGLTYLHSRKVAHGDIKPPNILVDEAGHCRLADFGLATTVHEASSSFNPTTATGSQKGTLRYMAPEIILMSDDSASLVPNGRTSKIDKFAADVYAYACTLLEIMTCKPPFPTLNDAAVMLRVATLNIRPDRPTEAGVWCPDNVWGLIEKCWDRKPKQRPMAKNILSFLEHIEELRCCGEPWDQIDYWGS</sequence>